<dbReference type="InterPro" id="IPR000064">
    <property type="entry name" value="NLP_P60_dom"/>
</dbReference>
<proteinExistence type="inferred from homology"/>
<feature type="domain" description="NlpC/P60" evidence="6">
    <location>
        <begin position="53"/>
        <end position="167"/>
    </location>
</feature>
<evidence type="ECO:0000256" key="4">
    <source>
        <dbReference type="ARBA" id="ARBA00022807"/>
    </source>
</evidence>
<dbReference type="Pfam" id="PF00877">
    <property type="entry name" value="NLPC_P60"/>
    <property type="match status" value="1"/>
</dbReference>
<keyword evidence="4" id="KW-0788">Thiol protease</keyword>
<dbReference type="InterPro" id="IPR038765">
    <property type="entry name" value="Papain-like_cys_pep_sf"/>
</dbReference>
<reference evidence="8" key="1">
    <citation type="journal article" date="2019" name="Int. J. Syst. Evol. Microbiol.">
        <title>The Global Catalogue of Microorganisms (GCM) 10K type strain sequencing project: providing services to taxonomists for standard genome sequencing and annotation.</title>
        <authorList>
            <consortium name="The Broad Institute Genomics Platform"/>
            <consortium name="The Broad Institute Genome Sequencing Center for Infectious Disease"/>
            <person name="Wu L."/>
            <person name="Ma J."/>
        </authorList>
    </citation>
    <scope>NUCLEOTIDE SEQUENCE [LARGE SCALE GENOMIC DNA]</scope>
    <source>
        <strain evidence="8">CGMCC 4.7645</strain>
    </source>
</reference>
<feature type="signal peptide" evidence="5">
    <location>
        <begin position="1"/>
        <end position="36"/>
    </location>
</feature>
<evidence type="ECO:0000256" key="5">
    <source>
        <dbReference type="SAM" id="SignalP"/>
    </source>
</evidence>
<accession>A0ABW5G7M4</accession>
<keyword evidence="5" id="KW-0732">Signal</keyword>
<dbReference type="SUPFAM" id="SSF54001">
    <property type="entry name" value="Cysteine proteinases"/>
    <property type="match status" value="1"/>
</dbReference>
<evidence type="ECO:0000313" key="7">
    <source>
        <dbReference type="EMBL" id="MFD2420906.1"/>
    </source>
</evidence>
<dbReference type="Gene3D" id="3.90.1720.10">
    <property type="entry name" value="endopeptidase domain like (from Nostoc punctiforme)"/>
    <property type="match status" value="1"/>
</dbReference>
<comment type="similarity">
    <text evidence="1">Belongs to the peptidase C40 family.</text>
</comment>
<dbReference type="InterPro" id="IPR051794">
    <property type="entry name" value="PG_Endopeptidase_C40"/>
</dbReference>
<protein>
    <submittedName>
        <fullName evidence="7">C40 family peptidase</fullName>
    </submittedName>
</protein>
<dbReference type="RefSeq" id="WP_378269205.1">
    <property type="nucleotide sequence ID" value="NZ_JBHUKR010000021.1"/>
</dbReference>
<dbReference type="Proteomes" id="UP001597417">
    <property type="component" value="Unassembled WGS sequence"/>
</dbReference>
<organism evidence="7 8">
    <name type="scientific">Amycolatopsis pigmentata</name>
    <dbReference type="NCBI Taxonomy" id="450801"/>
    <lineage>
        <taxon>Bacteria</taxon>
        <taxon>Bacillati</taxon>
        <taxon>Actinomycetota</taxon>
        <taxon>Actinomycetes</taxon>
        <taxon>Pseudonocardiales</taxon>
        <taxon>Pseudonocardiaceae</taxon>
        <taxon>Amycolatopsis</taxon>
    </lineage>
</organism>
<evidence type="ECO:0000256" key="2">
    <source>
        <dbReference type="ARBA" id="ARBA00022670"/>
    </source>
</evidence>
<evidence type="ECO:0000256" key="3">
    <source>
        <dbReference type="ARBA" id="ARBA00022801"/>
    </source>
</evidence>
<comment type="caution">
    <text evidence="7">The sequence shown here is derived from an EMBL/GenBank/DDBJ whole genome shotgun (WGS) entry which is preliminary data.</text>
</comment>
<dbReference type="PANTHER" id="PTHR47359">
    <property type="entry name" value="PEPTIDOGLYCAN DL-ENDOPEPTIDASE CWLO"/>
    <property type="match status" value="1"/>
</dbReference>
<dbReference type="PROSITE" id="PS51935">
    <property type="entry name" value="NLPC_P60"/>
    <property type="match status" value="1"/>
</dbReference>
<keyword evidence="3" id="KW-0378">Hydrolase</keyword>
<dbReference type="PANTHER" id="PTHR47359:SF3">
    <property type="entry name" value="NLP_P60 DOMAIN-CONTAINING PROTEIN-RELATED"/>
    <property type="match status" value="1"/>
</dbReference>
<sequence>MGRHRLRTKSGRAARVAATAAIAVAALAGTAGPALAAPATAVPAVSPASVTGNSIGVQALRFALTQQGKPYVWGATGPNAYDCSGLVQWAYKQVGVNLPRVAAAQSLVGRPVAQADLQPGDLVFFYTPVSHVGIYVGGGNVLNAPTAGQNVKISAMKWMPFHNARRI</sequence>
<dbReference type="EMBL" id="JBHUKR010000021">
    <property type="protein sequence ID" value="MFD2420906.1"/>
    <property type="molecule type" value="Genomic_DNA"/>
</dbReference>
<keyword evidence="2" id="KW-0645">Protease</keyword>
<name>A0ABW5G7M4_9PSEU</name>
<evidence type="ECO:0000259" key="6">
    <source>
        <dbReference type="PROSITE" id="PS51935"/>
    </source>
</evidence>
<evidence type="ECO:0000313" key="8">
    <source>
        <dbReference type="Proteomes" id="UP001597417"/>
    </source>
</evidence>
<gene>
    <name evidence="7" type="ORF">ACFSXZ_31710</name>
</gene>
<keyword evidence="8" id="KW-1185">Reference proteome</keyword>
<evidence type="ECO:0000256" key="1">
    <source>
        <dbReference type="ARBA" id="ARBA00007074"/>
    </source>
</evidence>
<feature type="chain" id="PRO_5047463011" evidence="5">
    <location>
        <begin position="37"/>
        <end position="167"/>
    </location>
</feature>